<dbReference type="PANTHER" id="PTHR34357">
    <property type="entry name" value="F7A19.14 PROTEIN-RELATED"/>
    <property type="match status" value="1"/>
</dbReference>
<dbReference type="PANTHER" id="PTHR34357:SF2">
    <property type="entry name" value="F26F24.3-RELATED"/>
    <property type="match status" value="1"/>
</dbReference>
<feature type="region of interest" description="Disordered" evidence="1">
    <location>
        <begin position="34"/>
        <end position="62"/>
    </location>
</feature>
<feature type="compositionally biased region" description="Basic and acidic residues" evidence="1">
    <location>
        <begin position="152"/>
        <end position="196"/>
    </location>
</feature>
<evidence type="ECO:0000256" key="1">
    <source>
        <dbReference type="SAM" id="MobiDB-lite"/>
    </source>
</evidence>
<reference evidence="3" key="2">
    <citation type="submission" date="2023-05" db="EMBL/GenBank/DDBJ databases">
        <authorList>
            <person name="Schelkunov M.I."/>
        </authorList>
    </citation>
    <scope>NUCLEOTIDE SEQUENCE</scope>
    <source>
        <strain evidence="3">Hsosn_3</strain>
        <tissue evidence="3">Leaf</tissue>
    </source>
</reference>
<dbReference type="InterPro" id="IPR012891">
    <property type="entry name" value="GCK_dom"/>
</dbReference>
<dbReference type="AlphaFoldDB" id="A0AAD8ITK3"/>
<feature type="region of interest" description="Disordered" evidence="1">
    <location>
        <begin position="92"/>
        <end position="196"/>
    </location>
</feature>
<gene>
    <name evidence="3" type="ORF">POM88_010910</name>
</gene>
<name>A0AAD8ITK3_9APIA</name>
<feature type="compositionally biased region" description="Basic and acidic residues" evidence="1">
    <location>
        <begin position="102"/>
        <end position="114"/>
    </location>
</feature>
<feature type="compositionally biased region" description="Polar residues" evidence="1">
    <location>
        <begin position="142"/>
        <end position="151"/>
    </location>
</feature>
<evidence type="ECO:0000313" key="4">
    <source>
        <dbReference type="Proteomes" id="UP001237642"/>
    </source>
</evidence>
<dbReference type="EMBL" id="JAUIZM010000003">
    <property type="protein sequence ID" value="KAK1391854.1"/>
    <property type="molecule type" value="Genomic_DNA"/>
</dbReference>
<keyword evidence="4" id="KW-1185">Reference proteome</keyword>
<dbReference type="Pfam" id="PF07802">
    <property type="entry name" value="GCK"/>
    <property type="match status" value="1"/>
</dbReference>
<feature type="compositionally biased region" description="Basic and acidic residues" evidence="1">
    <location>
        <begin position="50"/>
        <end position="60"/>
    </location>
</feature>
<comment type="caution">
    <text evidence="3">The sequence shown here is derived from an EMBL/GenBank/DDBJ whole genome shotgun (WGS) entry which is preliminary data.</text>
</comment>
<organism evidence="3 4">
    <name type="scientific">Heracleum sosnowskyi</name>
    <dbReference type="NCBI Taxonomy" id="360622"/>
    <lineage>
        <taxon>Eukaryota</taxon>
        <taxon>Viridiplantae</taxon>
        <taxon>Streptophyta</taxon>
        <taxon>Embryophyta</taxon>
        <taxon>Tracheophyta</taxon>
        <taxon>Spermatophyta</taxon>
        <taxon>Magnoliopsida</taxon>
        <taxon>eudicotyledons</taxon>
        <taxon>Gunneridae</taxon>
        <taxon>Pentapetalae</taxon>
        <taxon>asterids</taxon>
        <taxon>campanulids</taxon>
        <taxon>Apiales</taxon>
        <taxon>Apiaceae</taxon>
        <taxon>Apioideae</taxon>
        <taxon>apioid superclade</taxon>
        <taxon>Tordylieae</taxon>
        <taxon>Tordyliinae</taxon>
        <taxon>Heracleum</taxon>
    </lineage>
</organism>
<sequence length="306" mass="33605">MGNMSSSGYQTPTEAPIVVESLNQPLVDSAVVKAEPENLENPEENLETPENMHGDVKSGDDFLPGMRDFNIVQEEEILASQTGDSNIVKAEVTLESQEGDSDTYKSVKALEKPTVDPSCARVQSLEKPEGDSNSVKVEETIESPQGDSNTSKSEEALEYPKLDSDDVKVQSFEKSEGDSDSIKTDESPKKPEGSLKLQEHHEDSGLYLFMKAGGCKDSFVAWERCIQAEKSAENDFLPKCLEMEAALAKCMEAHIEYYRPVLLGAEAEGTTELEKEDDHKEYAQTKAAANEELKKAKGKEDVQASN</sequence>
<evidence type="ECO:0000313" key="3">
    <source>
        <dbReference type="EMBL" id="KAK1391854.1"/>
    </source>
</evidence>
<dbReference type="Proteomes" id="UP001237642">
    <property type="component" value="Unassembled WGS sequence"/>
</dbReference>
<protein>
    <recommendedName>
        <fullName evidence="2">GCK domain-containing protein</fullName>
    </recommendedName>
</protein>
<reference evidence="3" key="1">
    <citation type="submission" date="2023-02" db="EMBL/GenBank/DDBJ databases">
        <title>Genome of toxic invasive species Heracleum sosnowskyi carries increased number of genes despite the absence of recent whole-genome duplications.</title>
        <authorList>
            <person name="Schelkunov M."/>
            <person name="Shtratnikova V."/>
            <person name="Makarenko M."/>
            <person name="Klepikova A."/>
            <person name="Omelchenko D."/>
            <person name="Novikova G."/>
            <person name="Obukhova E."/>
            <person name="Bogdanov V."/>
            <person name="Penin A."/>
            <person name="Logacheva M."/>
        </authorList>
    </citation>
    <scope>NUCLEOTIDE SEQUENCE</scope>
    <source>
        <strain evidence="3">Hsosn_3</strain>
        <tissue evidence="3">Leaf</tissue>
    </source>
</reference>
<feature type="compositionally biased region" description="Acidic residues" evidence="1">
    <location>
        <begin position="37"/>
        <end position="47"/>
    </location>
</feature>
<evidence type="ECO:0000259" key="2">
    <source>
        <dbReference type="SMART" id="SM01227"/>
    </source>
</evidence>
<accession>A0AAD8ITK3</accession>
<dbReference type="SMART" id="SM01227">
    <property type="entry name" value="GCK"/>
    <property type="match status" value="1"/>
</dbReference>
<feature type="domain" description="GCK" evidence="2">
    <location>
        <begin position="202"/>
        <end position="297"/>
    </location>
</feature>
<proteinExistence type="predicted"/>